<accession>A0A9N8W150</accession>
<evidence type="ECO:0000313" key="3">
    <source>
        <dbReference type="EMBL" id="CAG8470392.1"/>
    </source>
</evidence>
<dbReference type="CDD" id="cd02440">
    <property type="entry name" value="AdoMet_MTases"/>
    <property type="match status" value="1"/>
</dbReference>
<comment type="caution">
    <text evidence="3">The sequence shown here is derived from an EMBL/GenBank/DDBJ whole genome shotgun (WGS) entry which is preliminary data.</text>
</comment>
<dbReference type="Gene3D" id="3.40.50.150">
    <property type="entry name" value="Vaccinia Virus protein VP39"/>
    <property type="match status" value="1"/>
</dbReference>
<evidence type="ECO:0000313" key="4">
    <source>
        <dbReference type="Proteomes" id="UP000789342"/>
    </source>
</evidence>
<feature type="region of interest" description="Disordered" evidence="1">
    <location>
        <begin position="1"/>
        <end position="47"/>
    </location>
</feature>
<evidence type="ECO:0000256" key="1">
    <source>
        <dbReference type="SAM" id="MobiDB-lite"/>
    </source>
</evidence>
<dbReference type="Proteomes" id="UP000789342">
    <property type="component" value="Unassembled WGS sequence"/>
</dbReference>
<feature type="domain" description="Methyltransferase" evidence="2">
    <location>
        <begin position="96"/>
        <end position="188"/>
    </location>
</feature>
<dbReference type="SUPFAM" id="SSF53335">
    <property type="entry name" value="S-adenosyl-L-methionine-dependent methyltransferases"/>
    <property type="match status" value="1"/>
</dbReference>
<dbReference type="EMBL" id="CAJVPV010000706">
    <property type="protein sequence ID" value="CAG8470392.1"/>
    <property type="molecule type" value="Genomic_DNA"/>
</dbReference>
<dbReference type="AlphaFoldDB" id="A0A9N8W150"/>
<sequence>MGGFNSKNPQERMKKKKIPSSSFRRQSPFQLISNKNQNSLGNVKDENDDDKKAVYSNIKNDDIDMAHLLHFYFRFIWNGNFSSPSIDEALQIGANVLDVGCGPGSLLLDLASTYTKSTFFGLDLNPLFPTHIKPPNVSFYEHDILDGLPFDGEKFDFVYLRFMKDFFEEEAWKYKVLPEVLRVLKPGGRIEFMELDRKFYDTGPITSDFSQMWFAGKQDHYIYMSIPKFQEIIQSFQPQLMSITTEEKINYWYPISSPESQNTVDIAKELMRFMKARILHSTAMDNLEFEALADKVTAEIMEYKSYGKTYRIYAQKKVHN</sequence>
<dbReference type="OrthoDB" id="184880at2759"/>
<feature type="compositionally biased region" description="Polar residues" evidence="1">
    <location>
        <begin position="19"/>
        <end position="41"/>
    </location>
</feature>
<dbReference type="InterPro" id="IPR041698">
    <property type="entry name" value="Methyltransf_25"/>
</dbReference>
<protein>
    <submittedName>
        <fullName evidence="3">15475_t:CDS:1</fullName>
    </submittedName>
</protein>
<organism evidence="3 4">
    <name type="scientific">Acaulospora morrowiae</name>
    <dbReference type="NCBI Taxonomy" id="94023"/>
    <lineage>
        <taxon>Eukaryota</taxon>
        <taxon>Fungi</taxon>
        <taxon>Fungi incertae sedis</taxon>
        <taxon>Mucoromycota</taxon>
        <taxon>Glomeromycotina</taxon>
        <taxon>Glomeromycetes</taxon>
        <taxon>Diversisporales</taxon>
        <taxon>Acaulosporaceae</taxon>
        <taxon>Acaulospora</taxon>
    </lineage>
</organism>
<keyword evidence="4" id="KW-1185">Reference proteome</keyword>
<gene>
    <name evidence="3" type="ORF">AMORRO_LOCUS1828</name>
</gene>
<dbReference type="Pfam" id="PF13649">
    <property type="entry name" value="Methyltransf_25"/>
    <property type="match status" value="1"/>
</dbReference>
<name>A0A9N8W150_9GLOM</name>
<evidence type="ECO:0000259" key="2">
    <source>
        <dbReference type="Pfam" id="PF13649"/>
    </source>
</evidence>
<dbReference type="InterPro" id="IPR029063">
    <property type="entry name" value="SAM-dependent_MTases_sf"/>
</dbReference>
<dbReference type="PANTHER" id="PTHR43591">
    <property type="entry name" value="METHYLTRANSFERASE"/>
    <property type="match status" value="1"/>
</dbReference>
<reference evidence="3" key="1">
    <citation type="submission" date="2021-06" db="EMBL/GenBank/DDBJ databases">
        <authorList>
            <person name="Kallberg Y."/>
            <person name="Tangrot J."/>
            <person name="Rosling A."/>
        </authorList>
    </citation>
    <scope>NUCLEOTIDE SEQUENCE</scope>
    <source>
        <strain evidence="3">CL551</strain>
    </source>
</reference>
<proteinExistence type="predicted"/>